<dbReference type="EMBL" id="JBHUCM010000038">
    <property type="protein sequence ID" value="MFD1543418.1"/>
    <property type="molecule type" value="Genomic_DNA"/>
</dbReference>
<gene>
    <name evidence="1" type="ORF">ACFSJ0_40690</name>
</gene>
<keyword evidence="2" id="KW-1185">Reference proteome</keyword>
<reference evidence="2" key="1">
    <citation type="journal article" date="2019" name="Int. J. Syst. Evol. Microbiol.">
        <title>The Global Catalogue of Microorganisms (GCM) 10K type strain sequencing project: providing services to taxonomists for standard genome sequencing and annotation.</title>
        <authorList>
            <consortium name="The Broad Institute Genomics Platform"/>
            <consortium name="The Broad Institute Genome Sequencing Center for Infectious Disease"/>
            <person name="Wu L."/>
            <person name="Ma J."/>
        </authorList>
    </citation>
    <scope>NUCLEOTIDE SEQUENCE [LARGE SCALE GENOMIC DNA]</scope>
    <source>
        <strain evidence="2">CGMCC 1.15399</strain>
    </source>
</reference>
<proteinExistence type="predicted"/>
<dbReference type="RefSeq" id="WP_219529795.1">
    <property type="nucleotide sequence ID" value="NZ_JAHKRM010000007.1"/>
</dbReference>
<accession>A0ABW4GMA4</accession>
<organism evidence="1 2">
    <name type="scientific">Nonomuraea guangzhouensis</name>
    <dbReference type="NCBI Taxonomy" id="1291555"/>
    <lineage>
        <taxon>Bacteria</taxon>
        <taxon>Bacillati</taxon>
        <taxon>Actinomycetota</taxon>
        <taxon>Actinomycetes</taxon>
        <taxon>Streptosporangiales</taxon>
        <taxon>Streptosporangiaceae</taxon>
        <taxon>Nonomuraea</taxon>
    </lineage>
</organism>
<evidence type="ECO:0000313" key="2">
    <source>
        <dbReference type="Proteomes" id="UP001597097"/>
    </source>
</evidence>
<evidence type="ECO:0000313" key="1">
    <source>
        <dbReference type="EMBL" id="MFD1543418.1"/>
    </source>
</evidence>
<name>A0ABW4GMA4_9ACTN</name>
<sequence length="79" mass="8848">MSSREWPAYSPFTKQLFDKGKVEGEAVAVIRILKARGINVPQDAHDRITECKDPDQMEEWIVRAATATTLDDVFAPNTA</sequence>
<comment type="caution">
    <text evidence="1">The sequence shown here is derived from an EMBL/GenBank/DDBJ whole genome shotgun (WGS) entry which is preliminary data.</text>
</comment>
<protein>
    <submittedName>
        <fullName evidence="1">Uncharacterized protein</fullName>
    </submittedName>
</protein>
<dbReference type="Proteomes" id="UP001597097">
    <property type="component" value="Unassembled WGS sequence"/>
</dbReference>